<dbReference type="GO" id="GO:0050136">
    <property type="term" value="F:NADH dehydrogenase (quinone) (non-electrogenic) activity"/>
    <property type="evidence" value="ECO:0007669"/>
    <property type="project" value="UniProtKB-UniRule"/>
</dbReference>
<organism evidence="8 9">
    <name type="scientific">Paenibacillus contaminans</name>
    <dbReference type="NCBI Taxonomy" id="450362"/>
    <lineage>
        <taxon>Bacteria</taxon>
        <taxon>Bacillati</taxon>
        <taxon>Bacillota</taxon>
        <taxon>Bacilli</taxon>
        <taxon>Bacillales</taxon>
        <taxon>Paenibacillaceae</taxon>
        <taxon>Paenibacillus</taxon>
    </lineage>
</organism>
<evidence type="ECO:0000259" key="7">
    <source>
        <dbReference type="Pfam" id="PF00361"/>
    </source>
</evidence>
<feature type="transmembrane region" description="Helical" evidence="5">
    <location>
        <begin position="91"/>
        <end position="112"/>
    </location>
</feature>
<keyword evidence="5" id="KW-1003">Cell membrane</keyword>
<keyword evidence="4 5" id="KW-0472">Membrane</keyword>
<feature type="transmembrane region" description="Helical" evidence="5">
    <location>
        <begin position="42"/>
        <end position="62"/>
    </location>
</feature>
<dbReference type="Proteomes" id="UP000250369">
    <property type="component" value="Unassembled WGS sequence"/>
</dbReference>
<keyword evidence="5" id="KW-0813">Transport</keyword>
<evidence type="ECO:0000313" key="9">
    <source>
        <dbReference type="Proteomes" id="UP000250369"/>
    </source>
</evidence>
<dbReference type="AlphaFoldDB" id="A0A329MBS6"/>
<feature type="transmembrane region" description="Helical" evidence="5">
    <location>
        <begin position="146"/>
        <end position="165"/>
    </location>
</feature>
<keyword evidence="5" id="KW-0874">Quinone</keyword>
<keyword evidence="2 5" id="KW-0812">Transmembrane</keyword>
<dbReference type="OrthoDB" id="9811718at2"/>
<dbReference type="EMBL" id="QMFB01000019">
    <property type="protein sequence ID" value="RAV17364.1"/>
    <property type="molecule type" value="Genomic_DNA"/>
</dbReference>
<feature type="transmembrane region" description="Helical" evidence="5">
    <location>
        <begin position="475"/>
        <end position="493"/>
    </location>
</feature>
<feature type="transmembrane region" description="Helical" evidence="5">
    <location>
        <begin position="261"/>
        <end position="283"/>
    </location>
</feature>
<dbReference type="GO" id="GO:0042773">
    <property type="term" value="P:ATP synthesis coupled electron transport"/>
    <property type="evidence" value="ECO:0007669"/>
    <property type="project" value="InterPro"/>
</dbReference>
<evidence type="ECO:0000256" key="5">
    <source>
        <dbReference type="HAMAP-Rule" id="MF_00445"/>
    </source>
</evidence>
<dbReference type="EC" id="7.1.1.-" evidence="5"/>
<dbReference type="GO" id="GO:0005886">
    <property type="term" value="C:plasma membrane"/>
    <property type="evidence" value="ECO:0007669"/>
    <property type="project" value="UniProtKB-SubCell"/>
</dbReference>
<gene>
    <name evidence="5" type="primary">nuoN</name>
    <name evidence="8" type="ORF">DQG23_27370</name>
</gene>
<feature type="transmembrane region" description="Helical" evidence="5">
    <location>
        <begin position="124"/>
        <end position="140"/>
    </location>
</feature>
<name>A0A329MBS6_9BACL</name>
<evidence type="ECO:0000256" key="4">
    <source>
        <dbReference type="ARBA" id="ARBA00023136"/>
    </source>
</evidence>
<dbReference type="GO" id="GO:0008137">
    <property type="term" value="F:NADH dehydrogenase (ubiquinone) activity"/>
    <property type="evidence" value="ECO:0007669"/>
    <property type="project" value="InterPro"/>
</dbReference>
<dbReference type="Pfam" id="PF00361">
    <property type="entry name" value="Proton_antipo_M"/>
    <property type="match status" value="1"/>
</dbReference>
<dbReference type="GO" id="GO:0048038">
    <property type="term" value="F:quinone binding"/>
    <property type="evidence" value="ECO:0007669"/>
    <property type="project" value="UniProtKB-KW"/>
</dbReference>
<proteinExistence type="inferred from homology"/>
<dbReference type="InterPro" id="IPR001750">
    <property type="entry name" value="ND/Mrp_TM"/>
</dbReference>
<feature type="transmembrane region" description="Helical" evidence="5">
    <location>
        <begin position="326"/>
        <end position="351"/>
    </location>
</feature>
<comment type="subunit">
    <text evidence="5">NDH-1 is composed of 14 different subunits. Subunits NuoA, H, J, K, L, M, N constitute the membrane sector of the complex.</text>
</comment>
<feature type="transmembrane region" description="Helical" evidence="5">
    <location>
        <begin position="434"/>
        <end position="454"/>
    </location>
</feature>
<comment type="function">
    <text evidence="5">NDH-1 shuttles electrons from NADH, via FMN and iron-sulfur (Fe-S) centers, to quinones in the respiratory chain. The immediate electron acceptor for the enzyme in this species is believed to be a menaquinone. Couples the redox reaction to proton translocation (for every two electrons transferred, four hydrogen ions are translocated across the cytoplasmic membrane), and thus conserves the redox energy in a proton gradient.</text>
</comment>
<protein>
    <recommendedName>
        <fullName evidence="5">NADH-quinone oxidoreductase subunit N</fullName>
        <ecNumber evidence="5">7.1.1.-</ecNumber>
    </recommendedName>
    <alternativeName>
        <fullName evidence="5">NADH dehydrogenase I subunit N</fullName>
    </alternativeName>
    <alternativeName>
        <fullName evidence="5">NDH-1 subunit N</fullName>
    </alternativeName>
</protein>
<feature type="transmembrane region" description="Helical" evidence="5">
    <location>
        <begin position="399"/>
        <end position="422"/>
    </location>
</feature>
<keyword evidence="3 5" id="KW-1133">Transmembrane helix</keyword>
<keyword evidence="5" id="KW-1278">Translocase</keyword>
<evidence type="ECO:0000256" key="1">
    <source>
        <dbReference type="ARBA" id="ARBA00004651"/>
    </source>
</evidence>
<keyword evidence="9" id="KW-1185">Reference proteome</keyword>
<reference evidence="8 9" key="1">
    <citation type="journal article" date="2009" name="Int. J. Syst. Evol. Microbiol.">
        <title>Paenibacillus contaminans sp. nov., isolated from a contaminated laboratory plate.</title>
        <authorList>
            <person name="Chou J.H."/>
            <person name="Lee J.H."/>
            <person name="Lin M.C."/>
            <person name="Chang P.S."/>
            <person name="Arun A.B."/>
            <person name="Young C.C."/>
            <person name="Chen W.M."/>
        </authorList>
    </citation>
    <scope>NUCLEOTIDE SEQUENCE [LARGE SCALE GENOMIC DNA]</scope>
    <source>
        <strain evidence="8 9">CKOBP-6</strain>
    </source>
</reference>
<dbReference type="InterPro" id="IPR010096">
    <property type="entry name" value="NADH-Q_OxRdtase_suN/2"/>
</dbReference>
<accession>A0A329MBS6</accession>
<feature type="domain" description="NADH:quinone oxidoreductase/Mrp antiporter transmembrane" evidence="7">
    <location>
        <begin position="142"/>
        <end position="448"/>
    </location>
</feature>
<evidence type="ECO:0000256" key="2">
    <source>
        <dbReference type="ARBA" id="ARBA00022692"/>
    </source>
</evidence>
<dbReference type="NCBIfam" id="TIGR01770">
    <property type="entry name" value="NDH_I_N"/>
    <property type="match status" value="1"/>
</dbReference>
<comment type="subcellular location">
    <subcellularLocation>
        <location evidence="1 5">Cell membrane</location>
        <topology evidence="1 5">Multi-pass membrane protein</topology>
    </subcellularLocation>
    <subcellularLocation>
        <location evidence="6">Membrane</location>
        <topology evidence="6">Multi-pass membrane protein</topology>
    </subcellularLocation>
</comment>
<comment type="caution">
    <text evidence="8">The sequence shown here is derived from an EMBL/GenBank/DDBJ whole genome shotgun (WGS) entry which is preliminary data.</text>
</comment>
<evidence type="ECO:0000313" key="8">
    <source>
        <dbReference type="EMBL" id="RAV17364.1"/>
    </source>
</evidence>
<evidence type="ECO:0000256" key="6">
    <source>
        <dbReference type="RuleBase" id="RU000320"/>
    </source>
</evidence>
<feature type="transmembrane region" description="Helical" evidence="5">
    <location>
        <begin position="357"/>
        <end position="378"/>
    </location>
</feature>
<feature type="transmembrane region" description="Helical" evidence="5">
    <location>
        <begin position="220"/>
        <end position="240"/>
    </location>
</feature>
<comment type="similarity">
    <text evidence="5">Belongs to the complex I subunit 2 family.</text>
</comment>
<dbReference type="HAMAP" id="MF_00445">
    <property type="entry name" value="NDH1_NuoN_1"/>
    <property type="match status" value="1"/>
</dbReference>
<comment type="catalytic activity">
    <reaction evidence="5">
        <text>a quinone + NADH + 5 H(+)(in) = a quinol + NAD(+) + 4 H(+)(out)</text>
        <dbReference type="Rhea" id="RHEA:57888"/>
        <dbReference type="ChEBI" id="CHEBI:15378"/>
        <dbReference type="ChEBI" id="CHEBI:24646"/>
        <dbReference type="ChEBI" id="CHEBI:57540"/>
        <dbReference type="ChEBI" id="CHEBI:57945"/>
        <dbReference type="ChEBI" id="CHEBI:132124"/>
    </reaction>
</comment>
<dbReference type="PANTHER" id="PTHR22773">
    <property type="entry name" value="NADH DEHYDROGENASE"/>
    <property type="match status" value="1"/>
</dbReference>
<feature type="transmembrane region" description="Helical" evidence="5">
    <location>
        <begin position="177"/>
        <end position="200"/>
    </location>
</feature>
<feature type="transmembrane region" description="Helical" evidence="5">
    <location>
        <begin position="12"/>
        <end position="30"/>
    </location>
</feature>
<evidence type="ECO:0000256" key="3">
    <source>
        <dbReference type="ARBA" id="ARBA00022989"/>
    </source>
</evidence>
<feature type="transmembrane region" description="Helical" evidence="5">
    <location>
        <begin position="298"/>
        <end position="319"/>
    </location>
</feature>
<dbReference type="RefSeq" id="WP_113034215.1">
    <property type="nucleotide sequence ID" value="NZ_QMFB01000019.1"/>
</dbReference>
<sequence>MEQQGLQLSDLYTLAPELTLVIAAIVISLIDLFIPKQVNRSLLGWLTLASIIVSGVFVSLQIGPTSLIDPANPESGELLNLLGGSYRVDNFANLLKLILLGSTGLIILMSIGSVKEEDIPHKGEFYYFFLPAVLGAMITASSGDLITLFVGLELLSITSYIMVGMRKKDHKSNEGAFKYAILGAVSSATILYGMSFLYGMSGSTNLMAINAALQQADPSFSALIYVSFFLLLAGFGFKIAAAPFHNWAPDVYQGAPTPVTAFLAVVSKAAGFAILFRVMYGVFYGNSGTPEHPIGEDAFFSLSVLAAIAMIIGNVTALRQKNAKRLLAYSGIANAGYLLVPIATQFSLVHYTNFSEFAYYLLAYALMNIGAFAVLLIIERSTGSSEIRGYAGLYYRAPWTAAAMVLLILSLAGIPVTGGFFGKLFILMGTLQNQTYWLAAIMLATSVVSYYFYFSIIRQMFMRSDESSPIRTTPTLGITIWICTIGTVAMGAYPQGVLGWIQDMFKLTRDLFIG</sequence>
<keyword evidence="5" id="KW-0520">NAD</keyword>